<name>A0A1M5E9X8_9BACT</name>
<sequence>MCVNCYIGTDSELKEIEFDRNNPEFCVVKVDKSDFDKDTFSTNNIYYIGTREGCGCKFGIQEIPSEIINEAKQLINAKKELTDKIRQFFEYESTIDEIDFTVKESKDYSEDTQKLYTLITGLCNKNDKVEFYGCEADHEKKKYDEKLTIDLKEGDLYIDFDKFWDLNIRIDIKK</sequence>
<protein>
    <submittedName>
        <fullName evidence="1">Uncharacterized protein</fullName>
    </submittedName>
</protein>
<dbReference type="Proteomes" id="UP000184164">
    <property type="component" value="Unassembled WGS sequence"/>
</dbReference>
<dbReference type="STRING" id="1484053.SAMN05444274_108141"/>
<dbReference type="AlphaFoldDB" id="A0A1M5E9X8"/>
<organism evidence="1 2">
    <name type="scientific">Mariniphaga anaerophila</name>
    <dbReference type="NCBI Taxonomy" id="1484053"/>
    <lineage>
        <taxon>Bacteria</taxon>
        <taxon>Pseudomonadati</taxon>
        <taxon>Bacteroidota</taxon>
        <taxon>Bacteroidia</taxon>
        <taxon>Marinilabiliales</taxon>
        <taxon>Prolixibacteraceae</taxon>
        <taxon>Mariniphaga</taxon>
    </lineage>
</organism>
<evidence type="ECO:0000313" key="2">
    <source>
        <dbReference type="Proteomes" id="UP000184164"/>
    </source>
</evidence>
<reference evidence="1 2" key="1">
    <citation type="submission" date="2016-11" db="EMBL/GenBank/DDBJ databases">
        <authorList>
            <person name="Jaros S."/>
            <person name="Januszkiewicz K."/>
            <person name="Wedrychowicz H."/>
        </authorList>
    </citation>
    <scope>NUCLEOTIDE SEQUENCE [LARGE SCALE GENOMIC DNA]</scope>
    <source>
        <strain evidence="1 2">DSM 26910</strain>
    </source>
</reference>
<proteinExistence type="predicted"/>
<keyword evidence="2" id="KW-1185">Reference proteome</keyword>
<evidence type="ECO:0000313" key="1">
    <source>
        <dbReference type="EMBL" id="SHF75986.1"/>
    </source>
</evidence>
<accession>A0A1M5E9X8</accession>
<dbReference type="EMBL" id="FQUM01000008">
    <property type="protein sequence ID" value="SHF75986.1"/>
    <property type="molecule type" value="Genomic_DNA"/>
</dbReference>
<gene>
    <name evidence="1" type="ORF">SAMN05444274_108141</name>
</gene>